<dbReference type="AlphaFoldDB" id="A0A8J3Y677"/>
<evidence type="ECO:0000313" key="3">
    <source>
        <dbReference type="Proteomes" id="UP000652013"/>
    </source>
</evidence>
<gene>
    <name evidence="2" type="ORF">Sya03_16060</name>
</gene>
<evidence type="ECO:0000256" key="1">
    <source>
        <dbReference type="SAM" id="Phobius"/>
    </source>
</evidence>
<dbReference type="RefSeq" id="WP_203937553.1">
    <property type="nucleotide sequence ID" value="NZ_BAAAGJ010000019.1"/>
</dbReference>
<dbReference type="Proteomes" id="UP000652013">
    <property type="component" value="Unassembled WGS sequence"/>
</dbReference>
<keyword evidence="3" id="KW-1185">Reference proteome</keyword>
<reference evidence="2" key="1">
    <citation type="submission" date="2021-01" db="EMBL/GenBank/DDBJ databases">
        <title>Whole genome shotgun sequence of Spirilliplanes yamanashiensis NBRC 15828.</title>
        <authorList>
            <person name="Komaki H."/>
            <person name="Tamura T."/>
        </authorList>
    </citation>
    <scope>NUCLEOTIDE SEQUENCE</scope>
    <source>
        <strain evidence="2">NBRC 15828</strain>
    </source>
</reference>
<organism evidence="2 3">
    <name type="scientific">Spirilliplanes yamanashiensis</name>
    <dbReference type="NCBI Taxonomy" id="42233"/>
    <lineage>
        <taxon>Bacteria</taxon>
        <taxon>Bacillati</taxon>
        <taxon>Actinomycetota</taxon>
        <taxon>Actinomycetes</taxon>
        <taxon>Micromonosporales</taxon>
        <taxon>Micromonosporaceae</taxon>
        <taxon>Spirilliplanes</taxon>
    </lineage>
</organism>
<evidence type="ECO:0000313" key="2">
    <source>
        <dbReference type="EMBL" id="GIJ02254.1"/>
    </source>
</evidence>
<keyword evidence="1" id="KW-1133">Transmembrane helix</keyword>
<keyword evidence="1" id="KW-0472">Membrane</keyword>
<feature type="transmembrane region" description="Helical" evidence="1">
    <location>
        <begin position="120"/>
        <end position="141"/>
    </location>
</feature>
<accession>A0A8J3Y677</accession>
<feature type="transmembrane region" description="Helical" evidence="1">
    <location>
        <begin position="185"/>
        <end position="208"/>
    </location>
</feature>
<keyword evidence="1" id="KW-0812">Transmembrane</keyword>
<dbReference type="EMBL" id="BOOY01000008">
    <property type="protein sequence ID" value="GIJ02254.1"/>
    <property type="molecule type" value="Genomic_DNA"/>
</dbReference>
<feature type="transmembrane region" description="Helical" evidence="1">
    <location>
        <begin position="147"/>
        <end position="173"/>
    </location>
</feature>
<name>A0A8J3Y677_9ACTN</name>
<proteinExistence type="predicted"/>
<protein>
    <submittedName>
        <fullName evidence="2">Uncharacterized protein</fullName>
    </submittedName>
</protein>
<sequence length="209" mass="21562">MTETDPWAEYVAAAQRLDTVRRAASDAAKLRTEAAAAAQVELTGLQARLAPQRARLAQDVGVPETDLTPTTTDLELASQAVAGGPAAVAAALRDARGTADAADAATVRTGRIAAPWQRNLLVYGPFALVVLVVQVVLSAVADSQARLGYALLCSLTLPVFAFALGWLAIGVVWGGKDAKVDRTPIMGAAVCLAPVLISCMGVGLMSLVN</sequence>
<comment type="caution">
    <text evidence="2">The sequence shown here is derived from an EMBL/GenBank/DDBJ whole genome shotgun (WGS) entry which is preliminary data.</text>
</comment>